<keyword evidence="3" id="KW-1185">Reference proteome</keyword>
<accession>A0ABQ9TYE5</accession>
<name>A0ABQ9TYE5_SAGOE</name>
<protein>
    <submittedName>
        <fullName evidence="2">Uncharacterized protein</fullName>
    </submittedName>
</protein>
<feature type="compositionally biased region" description="Pro residues" evidence="1">
    <location>
        <begin position="308"/>
        <end position="326"/>
    </location>
</feature>
<evidence type="ECO:0000313" key="3">
    <source>
        <dbReference type="Proteomes" id="UP001266305"/>
    </source>
</evidence>
<organism evidence="2 3">
    <name type="scientific">Saguinus oedipus</name>
    <name type="common">Cotton-top tamarin</name>
    <name type="synonym">Oedipomidas oedipus</name>
    <dbReference type="NCBI Taxonomy" id="9490"/>
    <lineage>
        <taxon>Eukaryota</taxon>
        <taxon>Metazoa</taxon>
        <taxon>Chordata</taxon>
        <taxon>Craniata</taxon>
        <taxon>Vertebrata</taxon>
        <taxon>Euteleostomi</taxon>
        <taxon>Mammalia</taxon>
        <taxon>Eutheria</taxon>
        <taxon>Euarchontoglires</taxon>
        <taxon>Primates</taxon>
        <taxon>Haplorrhini</taxon>
        <taxon>Platyrrhini</taxon>
        <taxon>Cebidae</taxon>
        <taxon>Callitrichinae</taxon>
        <taxon>Saguinus</taxon>
    </lineage>
</organism>
<evidence type="ECO:0000313" key="2">
    <source>
        <dbReference type="EMBL" id="KAK2089833.1"/>
    </source>
</evidence>
<proteinExistence type="predicted"/>
<dbReference type="EMBL" id="JASSZA010000018">
    <property type="protein sequence ID" value="KAK2089833.1"/>
    <property type="molecule type" value="Genomic_DNA"/>
</dbReference>
<gene>
    <name evidence="2" type="ORF">P7K49_032499</name>
</gene>
<feature type="region of interest" description="Disordered" evidence="1">
    <location>
        <begin position="349"/>
        <end position="369"/>
    </location>
</feature>
<reference evidence="2 3" key="1">
    <citation type="submission" date="2023-05" db="EMBL/GenBank/DDBJ databases">
        <title>B98-5 Cell Line De Novo Hybrid Assembly: An Optical Mapping Approach.</title>
        <authorList>
            <person name="Kananen K."/>
            <person name="Auerbach J.A."/>
            <person name="Kautto E."/>
            <person name="Blachly J.S."/>
        </authorList>
    </citation>
    <scope>NUCLEOTIDE SEQUENCE [LARGE SCALE GENOMIC DNA]</scope>
    <source>
        <strain evidence="2">B95-8</strain>
        <tissue evidence="2">Cell line</tissue>
    </source>
</reference>
<sequence length="402" mass="42254">MLAPPLLPSHQLPLATRPELLQPLPLPLGLGHAPSHPCSGRPRPPSLTTITKLPRTSFYPFRKSSGPAVCSSQKTPMSVDLGEGPLGHAATPPWGFRGFHSRGCVGTGCGPWVWRIPRAGHCVWLWETLGLSLPLPRAAVSHGCFPSRCRGDLRTAAFPRDGFLTPLSPTFWFKEKNNQSKLKTEEQSPVPADGKPQPARPLPAGGTAASPASPTLAGQARAALSIEAERGRQGGKAPSQTRNGHPSHEPGLPADARLVWSASQLALRVVSKPAGPPCGLRLCGISAALAEKTQLQEPGAGHGCLPGLPAPPPAPRQPLPRNPPSPLWASHASICPQHLLPLGPNPWSAGSRVRAPTPDGAAGRRATQGCRWRPRSARGCVCMEAHPSVAASRAAPPGRPSF</sequence>
<feature type="compositionally biased region" description="Low complexity" evidence="1">
    <location>
        <begin position="202"/>
        <end position="215"/>
    </location>
</feature>
<dbReference type="Proteomes" id="UP001266305">
    <property type="component" value="Unassembled WGS sequence"/>
</dbReference>
<evidence type="ECO:0000256" key="1">
    <source>
        <dbReference type="SAM" id="MobiDB-lite"/>
    </source>
</evidence>
<comment type="caution">
    <text evidence="2">The sequence shown here is derived from an EMBL/GenBank/DDBJ whole genome shotgun (WGS) entry which is preliminary data.</text>
</comment>
<feature type="region of interest" description="Disordered" evidence="1">
    <location>
        <begin position="298"/>
        <end position="330"/>
    </location>
</feature>
<feature type="region of interest" description="Disordered" evidence="1">
    <location>
        <begin position="178"/>
        <end position="253"/>
    </location>
</feature>